<keyword evidence="3" id="KW-1185">Reference proteome</keyword>
<dbReference type="EMBL" id="BTGU01000053">
    <property type="protein sequence ID" value="GMN54794.1"/>
    <property type="molecule type" value="Genomic_DNA"/>
</dbReference>
<organism evidence="2 3">
    <name type="scientific">Ficus carica</name>
    <name type="common">Common fig</name>
    <dbReference type="NCBI Taxonomy" id="3494"/>
    <lineage>
        <taxon>Eukaryota</taxon>
        <taxon>Viridiplantae</taxon>
        <taxon>Streptophyta</taxon>
        <taxon>Embryophyta</taxon>
        <taxon>Tracheophyta</taxon>
        <taxon>Spermatophyta</taxon>
        <taxon>Magnoliopsida</taxon>
        <taxon>eudicotyledons</taxon>
        <taxon>Gunneridae</taxon>
        <taxon>Pentapetalae</taxon>
        <taxon>rosids</taxon>
        <taxon>fabids</taxon>
        <taxon>Rosales</taxon>
        <taxon>Moraceae</taxon>
        <taxon>Ficeae</taxon>
        <taxon>Ficus</taxon>
    </lineage>
</organism>
<dbReference type="Gramene" id="FCD_00022810-RA">
    <property type="protein sequence ID" value="FCD_00022810-RA:cds"/>
    <property type="gene ID" value="FCD_00022810"/>
</dbReference>
<comment type="caution">
    <text evidence="2">The sequence shown here is derived from an EMBL/GenBank/DDBJ whole genome shotgun (WGS) entry which is preliminary data.</text>
</comment>
<proteinExistence type="predicted"/>
<reference evidence="2" key="1">
    <citation type="submission" date="2023-07" db="EMBL/GenBank/DDBJ databases">
        <title>draft genome sequence of fig (Ficus carica).</title>
        <authorList>
            <person name="Takahashi T."/>
            <person name="Nishimura K."/>
        </authorList>
    </citation>
    <scope>NUCLEOTIDE SEQUENCE</scope>
</reference>
<evidence type="ECO:0000256" key="1">
    <source>
        <dbReference type="SAM" id="MobiDB-lite"/>
    </source>
</evidence>
<protein>
    <submittedName>
        <fullName evidence="2">Uncharacterized protein</fullName>
    </submittedName>
</protein>
<feature type="region of interest" description="Disordered" evidence="1">
    <location>
        <begin position="24"/>
        <end position="73"/>
    </location>
</feature>
<feature type="compositionally biased region" description="Basic residues" evidence="1">
    <location>
        <begin position="33"/>
        <end position="47"/>
    </location>
</feature>
<dbReference type="Proteomes" id="UP001187192">
    <property type="component" value="Unassembled WGS sequence"/>
</dbReference>
<feature type="compositionally biased region" description="Basic and acidic residues" evidence="1">
    <location>
        <begin position="48"/>
        <end position="73"/>
    </location>
</feature>
<evidence type="ECO:0000313" key="3">
    <source>
        <dbReference type="Proteomes" id="UP001187192"/>
    </source>
</evidence>
<sequence>MRLMMRPERKKRKPNGTMTAAAIAMAVSNPPPRPRKSREHRRAIHGSRGRENGNPREKKDWKTKSKRNQSEKRRNCVRIFHDGDELCMCGSIRWTTKTMAVKREKMYREIKYGFGAASAQCAGEVK</sequence>
<gene>
    <name evidence="2" type="ORF">TIFTF001_023920</name>
</gene>
<name>A0AA88AFM8_FICCA</name>
<evidence type="ECO:0000313" key="2">
    <source>
        <dbReference type="EMBL" id="GMN54794.1"/>
    </source>
</evidence>
<accession>A0AA88AFM8</accession>
<dbReference type="AlphaFoldDB" id="A0AA88AFM8"/>